<keyword evidence="1" id="KW-0812">Transmembrane</keyword>
<dbReference type="Proteomes" id="UP001500298">
    <property type="component" value="Unassembled WGS sequence"/>
</dbReference>
<evidence type="ECO:0000313" key="2">
    <source>
        <dbReference type="EMBL" id="GAA4847996.1"/>
    </source>
</evidence>
<proteinExistence type="predicted"/>
<keyword evidence="3" id="KW-1185">Reference proteome</keyword>
<gene>
    <name evidence="2" type="ORF">GCM10023331_35880</name>
</gene>
<comment type="caution">
    <text evidence="2">The sequence shown here is derived from an EMBL/GenBank/DDBJ whole genome shotgun (WGS) entry which is preliminary data.</text>
</comment>
<dbReference type="EMBL" id="BAABJX010000058">
    <property type="protein sequence ID" value="GAA4847996.1"/>
    <property type="molecule type" value="Genomic_DNA"/>
</dbReference>
<keyword evidence="1" id="KW-0472">Membrane</keyword>
<keyword evidence="1" id="KW-1133">Transmembrane helix</keyword>
<feature type="transmembrane region" description="Helical" evidence="1">
    <location>
        <begin position="331"/>
        <end position="354"/>
    </location>
</feature>
<accession>A0ABP9DIU8</accession>
<organism evidence="2 3">
    <name type="scientific">Algivirga pacifica</name>
    <dbReference type="NCBI Taxonomy" id="1162670"/>
    <lineage>
        <taxon>Bacteria</taxon>
        <taxon>Pseudomonadati</taxon>
        <taxon>Bacteroidota</taxon>
        <taxon>Cytophagia</taxon>
        <taxon>Cytophagales</taxon>
        <taxon>Flammeovirgaceae</taxon>
        <taxon>Algivirga</taxon>
    </lineage>
</organism>
<name>A0ABP9DIU8_9BACT</name>
<evidence type="ECO:0000256" key="1">
    <source>
        <dbReference type="SAM" id="Phobius"/>
    </source>
</evidence>
<evidence type="ECO:0000313" key="3">
    <source>
        <dbReference type="Proteomes" id="UP001500298"/>
    </source>
</evidence>
<sequence length="361" mass="41130">MSQKEKELEELRKQQSQTMRNIEQPVDITAAELREYMHTFLVDFVDYVEVAADSIIHDSNDKEIKKNALLWKMYAIPAAKKAILVNDPLIGLFDGAALCLQMKNFFATGAGSGAFGEYQPLPIAVSDTLLDRSMEIYMTLSKNRYPTIAVESIKDFAAQHPIESIYFNRKSTAPLLAEYFDKEKLGLKGLVVGASESVTQFAERIDIYVDLLPKQARWQASYMVQETLEDIRKDSAAIAFSKKVDRVEGSIVGVSNTIERFPYTLDQQREAFMYELQNESRTLMNALGEENDKVLNKATEERKALILDADALAEKYSNQLMNRIEDLIFKLFWIGSLILFLGILLLSAIAFFFMKHFKNHE</sequence>
<reference evidence="3" key="1">
    <citation type="journal article" date="2019" name="Int. J. Syst. Evol. Microbiol.">
        <title>The Global Catalogue of Microorganisms (GCM) 10K type strain sequencing project: providing services to taxonomists for standard genome sequencing and annotation.</title>
        <authorList>
            <consortium name="The Broad Institute Genomics Platform"/>
            <consortium name="The Broad Institute Genome Sequencing Center for Infectious Disease"/>
            <person name="Wu L."/>
            <person name="Ma J."/>
        </authorList>
    </citation>
    <scope>NUCLEOTIDE SEQUENCE [LARGE SCALE GENOMIC DNA]</scope>
    <source>
        <strain evidence="3">JCM 18326</strain>
    </source>
</reference>
<protein>
    <submittedName>
        <fullName evidence="2">Uncharacterized protein</fullName>
    </submittedName>
</protein>